<dbReference type="EMBL" id="JABDTM020020557">
    <property type="protein sequence ID" value="KAH0816971.1"/>
    <property type="molecule type" value="Genomic_DNA"/>
</dbReference>
<dbReference type="AlphaFoldDB" id="A0A8J6HN12"/>
<reference evidence="2" key="1">
    <citation type="journal article" date="2020" name="J Insects Food Feed">
        <title>The yellow mealworm (Tenebrio molitor) genome: a resource for the emerging insects as food and feed industry.</title>
        <authorList>
            <person name="Eriksson T."/>
            <person name="Andere A."/>
            <person name="Kelstrup H."/>
            <person name="Emery V."/>
            <person name="Picard C."/>
        </authorList>
    </citation>
    <scope>NUCLEOTIDE SEQUENCE</scope>
    <source>
        <strain evidence="2">Stoneville</strain>
        <tissue evidence="2">Whole head</tissue>
    </source>
</reference>
<dbReference type="PANTHER" id="PTHR33047">
    <property type="entry name" value="PROTEIN TAR1"/>
    <property type="match status" value="1"/>
</dbReference>
<dbReference type="PANTHER" id="PTHR33047:SF8">
    <property type="entry name" value="REGULATOR OF RDNA TRANSCRIPTION PROTEIN 15"/>
    <property type="match status" value="1"/>
</dbReference>
<evidence type="ECO:0000313" key="3">
    <source>
        <dbReference type="Proteomes" id="UP000719412"/>
    </source>
</evidence>
<protein>
    <submittedName>
        <fullName evidence="2">Uncharacterized protein</fullName>
    </submittedName>
</protein>
<evidence type="ECO:0000313" key="2">
    <source>
        <dbReference type="EMBL" id="KAH0816971.1"/>
    </source>
</evidence>
<gene>
    <name evidence="2" type="ORF">GEV33_005819</name>
</gene>
<name>A0A8J6HN12_TENMO</name>
<dbReference type="Proteomes" id="UP000719412">
    <property type="component" value="Unassembled WGS sequence"/>
</dbReference>
<keyword evidence="3" id="KW-1185">Reference proteome</keyword>
<feature type="compositionally biased region" description="Low complexity" evidence="1">
    <location>
        <begin position="210"/>
        <end position="220"/>
    </location>
</feature>
<comment type="caution">
    <text evidence="2">The sequence shown here is derived from an EMBL/GenBank/DDBJ whole genome shotgun (WGS) entry which is preliminary data.</text>
</comment>
<dbReference type="InterPro" id="IPR052997">
    <property type="entry name" value="RRT15-like"/>
</dbReference>
<organism evidence="2 3">
    <name type="scientific">Tenebrio molitor</name>
    <name type="common">Yellow mealworm beetle</name>
    <dbReference type="NCBI Taxonomy" id="7067"/>
    <lineage>
        <taxon>Eukaryota</taxon>
        <taxon>Metazoa</taxon>
        <taxon>Ecdysozoa</taxon>
        <taxon>Arthropoda</taxon>
        <taxon>Hexapoda</taxon>
        <taxon>Insecta</taxon>
        <taxon>Pterygota</taxon>
        <taxon>Neoptera</taxon>
        <taxon>Endopterygota</taxon>
        <taxon>Coleoptera</taxon>
        <taxon>Polyphaga</taxon>
        <taxon>Cucujiformia</taxon>
        <taxon>Tenebrionidae</taxon>
        <taxon>Tenebrio</taxon>
    </lineage>
</organism>
<reference evidence="2" key="2">
    <citation type="submission" date="2021-08" db="EMBL/GenBank/DDBJ databases">
        <authorList>
            <person name="Eriksson T."/>
        </authorList>
    </citation>
    <scope>NUCLEOTIDE SEQUENCE</scope>
    <source>
        <strain evidence="2">Stoneville</strain>
        <tissue evidence="2">Whole head</tissue>
    </source>
</reference>
<accession>A0A8J6HN12</accession>
<feature type="region of interest" description="Disordered" evidence="1">
    <location>
        <begin position="195"/>
        <end position="229"/>
    </location>
</feature>
<evidence type="ECO:0000256" key="1">
    <source>
        <dbReference type="SAM" id="MobiDB-lite"/>
    </source>
</evidence>
<proteinExistence type="predicted"/>
<sequence>MIDRQEARSDVARIDPAADRWLHTANRARATTDPRVGRLVSLPPSTRKDTALEAFRHNPTDGSFAPPPARATGLLSQRLVISRRVNNPTLGEFCFAMIGRADIEGSKSDVAMNAWPPQASYPCGRAFAVPMRTEHRDQASFCPFALREVSVLAELALGHLRYSLTDVPPQSNSPPGSVLESDHAGALIGARNVRKLGQPTGPHARTYGHGTTPAATPGTPLCALGSRTP</sequence>